<dbReference type="AlphaFoldDB" id="C8ZAL6"/>
<evidence type="ECO:0000313" key="3">
    <source>
        <dbReference type="Proteomes" id="UP000000286"/>
    </source>
</evidence>
<reference evidence="2 3" key="1">
    <citation type="journal article" date="2009" name="Proc. Natl. Acad. Sci. U.S.A.">
        <title>Eukaryote-to-eukaryote gene transfer events revealed by the genome sequence of the wine yeast Saccharomyces cerevisiae EC1118.</title>
        <authorList>
            <person name="Novo M."/>
            <person name="Bigey F."/>
            <person name="Beyne E."/>
            <person name="Galeote V."/>
            <person name="Gavory F."/>
            <person name="Mallet S."/>
            <person name="Cambot B."/>
            <person name="Legras J.L."/>
            <person name="Wincker P."/>
            <person name="Casaregola S."/>
            <person name="Dequin S."/>
        </authorList>
    </citation>
    <scope>NUCLEOTIDE SEQUENCE [LARGE SCALE GENOMIC DNA]</scope>
    <source>
        <strain evidence="3">Lalvin EC1118 / Prise de mousse</strain>
    </source>
</reference>
<protein>
    <submittedName>
        <fullName evidence="2">EC1118_1I12_1651p</fullName>
    </submittedName>
</protein>
<dbReference type="HOGENOM" id="CLU_2147815_0_0_1"/>
<name>C8ZAL6_YEAS8</name>
<gene>
    <name evidence="2" type="ORF">EC1118_1I12_1651g</name>
</gene>
<accession>C8ZAL6</accession>
<proteinExistence type="predicted"/>
<dbReference type="EMBL" id="FN393074">
    <property type="protein sequence ID" value="CAY80479.1"/>
    <property type="molecule type" value="Genomic_DNA"/>
</dbReference>
<evidence type="ECO:0000256" key="1">
    <source>
        <dbReference type="SAM" id="Phobius"/>
    </source>
</evidence>
<dbReference type="Proteomes" id="UP000000286">
    <property type="component" value="Chromosome IX"/>
</dbReference>
<sequence>MMWHLVVQLGVFQEPARQARDQMHNFSLIMEMKITSLKILFGMRAEIILYSWKMKTLESTRTHSFIFFILFLFIFIFLTFSHNNSNSNKITSNIHTHINRHIFYFVLSYSEW</sequence>
<evidence type="ECO:0000313" key="2">
    <source>
        <dbReference type="EMBL" id="CAY80479.1"/>
    </source>
</evidence>
<keyword evidence="1" id="KW-1133">Transmembrane helix</keyword>
<dbReference type="SMR" id="C8ZAL6"/>
<keyword evidence="1" id="KW-0472">Membrane</keyword>
<organism evidence="2 3">
    <name type="scientific">Saccharomyces cerevisiae (strain Lalvin EC1118 / Prise de mousse)</name>
    <name type="common">Baker's yeast</name>
    <dbReference type="NCBI Taxonomy" id="643680"/>
    <lineage>
        <taxon>Eukaryota</taxon>
        <taxon>Fungi</taxon>
        <taxon>Dikarya</taxon>
        <taxon>Ascomycota</taxon>
        <taxon>Saccharomycotina</taxon>
        <taxon>Saccharomycetes</taxon>
        <taxon>Saccharomycetales</taxon>
        <taxon>Saccharomycetaceae</taxon>
        <taxon>Saccharomyces</taxon>
    </lineage>
</organism>
<feature type="transmembrane region" description="Helical" evidence="1">
    <location>
        <begin position="64"/>
        <end position="82"/>
    </location>
</feature>
<keyword evidence="1" id="KW-0812">Transmembrane</keyword>